<name>A0A378LQA4_9GAMM</name>
<dbReference type="GO" id="GO:0005886">
    <property type="term" value="C:plasma membrane"/>
    <property type="evidence" value="ECO:0007669"/>
    <property type="project" value="UniProtKB-SubCell"/>
</dbReference>
<evidence type="ECO:0000313" key="7">
    <source>
        <dbReference type="EMBL" id="STY28530.1"/>
    </source>
</evidence>
<organism evidence="7 8">
    <name type="scientific">Legionella wadsworthii</name>
    <dbReference type="NCBI Taxonomy" id="28088"/>
    <lineage>
        <taxon>Bacteria</taxon>
        <taxon>Pseudomonadati</taxon>
        <taxon>Pseudomonadota</taxon>
        <taxon>Gammaproteobacteria</taxon>
        <taxon>Legionellales</taxon>
        <taxon>Legionellaceae</taxon>
        <taxon>Legionella</taxon>
    </lineage>
</organism>
<dbReference type="AlphaFoldDB" id="A0A378LQA4"/>
<evidence type="ECO:0000313" key="8">
    <source>
        <dbReference type="Proteomes" id="UP000255297"/>
    </source>
</evidence>
<keyword evidence="2" id="KW-1003">Cell membrane</keyword>
<dbReference type="EMBL" id="UGPB01000001">
    <property type="protein sequence ID" value="STY28530.1"/>
    <property type="molecule type" value="Genomic_DNA"/>
</dbReference>
<evidence type="ECO:0000256" key="6">
    <source>
        <dbReference type="SAM" id="Phobius"/>
    </source>
</evidence>
<proteinExistence type="predicted"/>
<feature type="transmembrane region" description="Helical" evidence="6">
    <location>
        <begin position="12"/>
        <end position="30"/>
    </location>
</feature>
<protein>
    <submittedName>
        <fullName evidence="7">Holin-like protein</fullName>
    </submittedName>
</protein>
<dbReference type="RefSeq" id="WP_242601852.1">
    <property type="nucleotide sequence ID" value="NZ_CAAAIS010000002.1"/>
</dbReference>
<dbReference type="Pfam" id="PF03788">
    <property type="entry name" value="LrgA"/>
    <property type="match status" value="1"/>
</dbReference>
<feature type="transmembrane region" description="Helical" evidence="6">
    <location>
        <begin position="91"/>
        <end position="121"/>
    </location>
</feature>
<accession>A0A378LQA4</accession>
<dbReference type="PANTHER" id="PTHR33931:SF2">
    <property type="entry name" value="HOLIN-LIKE PROTEIN CIDA"/>
    <property type="match status" value="1"/>
</dbReference>
<evidence type="ECO:0000256" key="2">
    <source>
        <dbReference type="ARBA" id="ARBA00022475"/>
    </source>
</evidence>
<evidence type="ECO:0000256" key="3">
    <source>
        <dbReference type="ARBA" id="ARBA00022692"/>
    </source>
</evidence>
<evidence type="ECO:0000256" key="4">
    <source>
        <dbReference type="ARBA" id="ARBA00022989"/>
    </source>
</evidence>
<dbReference type="STRING" id="1122170.GCA_000701265_02867"/>
<keyword evidence="8" id="KW-1185">Reference proteome</keyword>
<comment type="subcellular location">
    <subcellularLocation>
        <location evidence="1">Cell membrane</location>
        <topology evidence="1">Multi-pass membrane protein</topology>
    </subcellularLocation>
</comment>
<dbReference type="PANTHER" id="PTHR33931">
    <property type="entry name" value="HOLIN-LIKE PROTEIN CIDA-RELATED"/>
    <property type="match status" value="1"/>
</dbReference>
<dbReference type="Proteomes" id="UP000255297">
    <property type="component" value="Unassembled WGS sequence"/>
</dbReference>
<keyword evidence="4 6" id="KW-1133">Transmembrane helix</keyword>
<feature type="transmembrane region" description="Helical" evidence="6">
    <location>
        <begin position="65"/>
        <end position="85"/>
    </location>
</feature>
<dbReference type="InterPro" id="IPR005538">
    <property type="entry name" value="LrgA/CidA"/>
</dbReference>
<sequence>MNKYITLKIQQHSLLQIGLVCLFWLASELIVHLLKLPFSGGIFGLGMVLLLLATKRLTLNLIKQGAELILADMLLFLIPAVLSILKHHEFIGILGIKILFVILLSTLCVMLVTATVVDFYYNWRAQRAKSHYI</sequence>
<feature type="transmembrane region" description="Helical" evidence="6">
    <location>
        <begin position="36"/>
        <end position="53"/>
    </location>
</feature>
<keyword evidence="3 6" id="KW-0812">Transmembrane</keyword>
<reference evidence="7 8" key="1">
    <citation type="submission" date="2018-06" db="EMBL/GenBank/DDBJ databases">
        <authorList>
            <consortium name="Pathogen Informatics"/>
            <person name="Doyle S."/>
        </authorList>
    </citation>
    <scope>NUCLEOTIDE SEQUENCE [LARGE SCALE GENOMIC DNA]</scope>
    <source>
        <strain evidence="7 8">NCTC11532</strain>
    </source>
</reference>
<keyword evidence="5 6" id="KW-0472">Membrane</keyword>
<evidence type="ECO:0000256" key="5">
    <source>
        <dbReference type="ARBA" id="ARBA00023136"/>
    </source>
</evidence>
<evidence type="ECO:0000256" key="1">
    <source>
        <dbReference type="ARBA" id="ARBA00004651"/>
    </source>
</evidence>
<gene>
    <name evidence="7" type="primary">lrgA</name>
    <name evidence="7" type="ORF">NCTC11532_00705</name>
</gene>